<reference evidence="3" key="1">
    <citation type="journal article" date="2019" name="Nat. Commun.">
        <title>The genome of broomcorn millet.</title>
        <authorList>
            <person name="Zou C."/>
            <person name="Miki D."/>
            <person name="Li D."/>
            <person name="Tang Q."/>
            <person name="Xiao L."/>
            <person name="Rajput S."/>
            <person name="Deng P."/>
            <person name="Jia W."/>
            <person name="Huang R."/>
            <person name="Zhang M."/>
            <person name="Sun Y."/>
            <person name="Hu J."/>
            <person name="Fu X."/>
            <person name="Schnable P.S."/>
            <person name="Li F."/>
            <person name="Zhang H."/>
            <person name="Feng B."/>
            <person name="Zhu X."/>
            <person name="Liu R."/>
            <person name="Schnable J.C."/>
            <person name="Zhu J.-K."/>
            <person name="Zhang H."/>
        </authorList>
    </citation>
    <scope>NUCLEOTIDE SEQUENCE [LARGE SCALE GENOMIC DNA]</scope>
</reference>
<proteinExistence type="predicted"/>
<sequence>MRATEVGPTTSSPGAHNLPPVLPRNEVCWGSQTARQEFLVTWCSHLPCHLFVFLASDSLCPPQPQPFHPRAPPRSANHGTTSDQKCRAAEKRERVRMEMGTTSIQQ</sequence>
<comment type="caution">
    <text evidence="2">The sequence shown here is derived from an EMBL/GenBank/DDBJ whole genome shotgun (WGS) entry which is preliminary data.</text>
</comment>
<feature type="compositionally biased region" description="Pro residues" evidence="1">
    <location>
        <begin position="62"/>
        <end position="72"/>
    </location>
</feature>
<feature type="compositionally biased region" description="Basic and acidic residues" evidence="1">
    <location>
        <begin position="84"/>
        <end position="97"/>
    </location>
</feature>
<evidence type="ECO:0000313" key="2">
    <source>
        <dbReference type="EMBL" id="RLN27751.1"/>
    </source>
</evidence>
<accession>A0A3L6SVB0</accession>
<organism evidence="2 3">
    <name type="scientific">Panicum miliaceum</name>
    <name type="common">Proso millet</name>
    <name type="synonym">Broomcorn millet</name>
    <dbReference type="NCBI Taxonomy" id="4540"/>
    <lineage>
        <taxon>Eukaryota</taxon>
        <taxon>Viridiplantae</taxon>
        <taxon>Streptophyta</taxon>
        <taxon>Embryophyta</taxon>
        <taxon>Tracheophyta</taxon>
        <taxon>Spermatophyta</taxon>
        <taxon>Magnoliopsida</taxon>
        <taxon>Liliopsida</taxon>
        <taxon>Poales</taxon>
        <taxon>Poaceae</taxon>
        <taxon>PACMAD clade</taxon>
        <taxon>Panicoideae</taxon>
        <taxon>Panicodae</taxon>
        <taxon>Paniceae</taxon>
        <taxon>Panicinae</taxon>
        <taxon>Panicum</taxon>
        <taxon>Panicum sect. Panicum</taxon>
    </lineage>
</organism>
<keyword evidence="3" id="KW-1185">Reference proteome</keyword>
<evidence type="ECO:0000256" key="1">
    <source>
        <dbReference type="SAM" id="MobiDB-lite"/>
    </source>
</evidence>
<dbReference type="Proteomes" id="UP000275267">
    <property type="component" value="Unassembled WGS sequence"/>
</dbReference>
<feature type="region of interest" description="Disordered" evidence="1">
    <location>
        <begin position="62"/>
        <end position="106"/>
    </location>
</feature>
<name>A0A3L6SVB0_PANMI</name>
<gene>
    <name evidence="2" type="ORF">C2845_PM05G26600</name>
</gene>
<dbReference type="AlphaFoldDB" id="A0A3L6SVB0"/>
<evidence type="ECO:0000313" key="3">
    <source>
        <dbReference type="Proteomes" id="UP000275267"/>
    </source>
</evidence>
<dbReference type="EMBL" id="PQIB02000003">
    <property type="protein sequence ID" value="RLN27751.1"/>
    <property type="molecule type" value="Genomic_DNA"/>
</dbReference>
<feature type="region of interest" description="Disordered" evidence="1">
    <location>
        <begin position="1"/>
        <end position="21"/>
    </location>
</feature>
<protein>
    <submittedName>
        <fullName evidence="2">Uncharacterized protein</fullName>
    </submittedName>
</protein>